<accession>A0ABV0BDQ8</accession>
<dbReference type="SUPFAM" id="SSF53850">
    <property type="entry name" value="Periplasmic binding protein-like II"/>
    <property type="match status" value="1"/>
</dbReference>
<evidence type="ECO:0000313" key="6">
    <source>
        <dbReference type="EMBL" id="MEN3749699.1"/>
    </source>
</evidence>
<keyword evidence="3" id="KW-0238">DNA-binding</keyword>
<evidence type="ECO:0000256" key="2">
    <source>
        <dbReference type="ARBA" id="ARBA00023015"/>
    </source>
</evidence>
<organism evidence="6 7">
    <name type="scientific">Sphingomonas rustica</name>
    <dbReference type="NCBI Taxonomy" id="3103142"/>
    <lineage>
        <taxon>Bacteria</taxon>
        <taxon>Pseudomonadati</taxon>
        <taxon>Pseudomonadota</taxon>
        <taxon>Alphaproteobacteria</taxon>
        <taxon>Sphingomonadales</taxon>
        <taxon>Sphingomonadaceae</taxon>
        <taxon>Sphingomonas</taxon>
    </lineage>
</organism>
<dbReference type="RefSeq" id="WP_346248746.1">
    <property type="nucleotide sequence ID" value="NZ_JBDIZK010000016.1"/>
</dbReference>
<protein>
    <submittedName>
        <fullName evidence="6">LysR family transcriptional regulator</fullName>
    </submittedName>
</protein>
<dbReference type="Pfam" id="PF00126">
    <property type="entry name" value="HTH_1"/>
    <property type="match status" value="1"/>
</dbReference>
<dbReference type="PANTHER" id="PTHR30537">
    <property type="entry name" value="HTH-TYPE TRANSCRIPTIONAL REGULATOR"/>
    <property type="match status" value="1"/>
</dbReference>
<dbReference type="InterPro" id="IPR005119">
    <property type="entry name" value="LysR_subst-bd"/>
</dbReference>
<dbReference type="PANTHER" id="PTHR30537:SF3">
    <property type="entry name" value="TRANSCRIPTIONAL REGULATORY PROTEIN"/>
    <property type="match status" value="1"/>
</dbReference>
<dbReference type="Pfam" id="PF03466">
    <property type="entry name" value="LysR_substrate"/>
    <property type="match status" value="1"/>
</dbReference>
<dbReference type="EMBL" id="JBDIZK010000016">
    <property type="protein sequence ID" value="MEN3749699.1"/>
    <property type="molecule type" value="Genomic_DNA"/>
</dbReference>
<dbReference type="SUPFAM" id="SSF46785">
    <property type="entry name" value="Winged helix' DNA-binding domain"/>
    <property type="match status" value="1"/>
</dbReference>
<sequence length="379" mass="42467">MNGSISAVAEKQVIPSSERAVPVWNAHRARAFAQRVRWDDLKAFLAVCDALSFRAAAVASGLSVNTLRRRVERLEEEAGATLLRRDIQGVTLTDAGEDVAAVAREMHSSTAHESDHRGDVLIKPGEIRIGCTEALGSVWLTPRLMDLNEQVPELTISLQHSYDAGTERSREIDVGITFSEPQNPELVRARIGALHFMLFASQGYLREFGQPTSFPDLRRNHRFIEQAGAGLNASLVDFFFGTERPPGFVPIRSNSSMSVYWAVMNGAGIAAFPTYVRAITRDMIPLTLPFQLRFDLWIYYHESARNSPAVRATVDWVKEAFDGERYPWFADEFVHPEEFPGTQRRRADVVELFEDLATRVDVRPGDRPVAPRRSEANKG</sequence>
<comment type="caution">
    <text evidence="6">The sequence shown here is derived from an EMBL/GenBank/DDBJ whole genome shotgun (WGS) entry which is preliminary data.</text>
</comment>
<keyword evidence="4" id="KW-0804">Transcription</keyword>
<dbReference type="InterPro" id="IPR036388">
    <property type="entry name" value="WH-like_DNA-bd_sf"/>
</dbReference>
<dbReference type="PROSITE" id="PS50931">
    <property type="entry name" value="HTH_LYSR"/>
    <property type="match status" value="1"/>
</dbReference>
<evidence type="ECO:0000256" key="1">
    <source>
        <dbReference type="ARBA" id="ARBA00009437"/>
    </source>
</evidence>
<keyword evidence="7" id="KW-1185">Reference proteome</keyword>
<dbReference type="Gene3D" id="1.10.10.10">
    <property type="entry name" value="Winged helix-like DNA-binding domain superfamily/Winged helix DNA-binding domain"/>
    <property type="match status" value="1"/>
</dbReference>
<proteinExistence type="inferred from homology"/>
<evidence type="ECO:0000259" key="5">
    <source>
        <dbReference type="PROSITE" id="PS50931"/>
    </source>
</evidence>
<dbReference type="InterPro" id="IPR000847">
    <property type="entry name" value="LysR_HTH_N"/>
</dbReference>
<evidence type="ECO:0000256" key="4">
    <source>
        <dbReference type="ARBA" id="ARBA00023163"/>
    </source>
</evidence>
<comment type="similarity">
    <text evidence="1">Belongs to the LysR transcriptional regulatory family.</text>
</comment>
<name>A0ABV0BDQ8_9SPHN</name>
<dbReference type="InterPro" id="IPR058163">
    <property type="entry name" value="LysR-type_TF_proteobact-type"/>
</dbReference>
<dbReference type="InterPro" id="IPR036390">
    <property type="entry name" value="WH_DNA-bd_sf"/>
</dbReference>
<evidence type="ECO:0000313" key="7">
    <source>
        <dbReference type="Proteomes" id="UP001427805"/>
    </source>
</evidence>
<feature type="domain" description="HTH lysR-type" evidence="5">
    <location>
        <begin position="36"/>
        <end position="93"/>
    </location>
</feature>
<dbReference type="Gene3D" id="3.40.190.10">
    <property type="entry name" value="Periplasmic binding protein-like II"/>
    <property type="match status" value="2"/>
</dbReference>
<dbReference type="Proteomes" id="UP001427805">
    <property type="component" value="Unassembled WGS sequence"/>
</dbReference>
<keyword evidence="2" id="KW-0805">Transcription regulation</keyword>
<reference evidence="6 7" key="1">
    <citation type="submission" date="2024-05" db="EMBL/GenBank/DDBJ databases">
        <title>Sphingomonas sp. HF-S3 16S ribosomal RNA gene Genome sequencing and assembly.</title>
        <authorList>
            <person name="Lee H."/>
        </authorList>
    </citation>
    <scope>NUCLEOTIDE SEQUENCE [LARGE SCALE GENOMIC DNA]</scope>
    <source>
        <strain evidence="6 7">HF-S3</strain>
    </source>
</reference>
<gene>
    <name evidence="6" type="ORF">TPR58_21175</name>
</gene>
<evidence type="ECO:0000256" key="3">
    <source>
        <dbReference type="ARBA" id="ARBA00023125"/>
    </source>
</evidence>